<accession>A0AAD7IK26</accession>
<evidence type="ECO:0000313" key="1">
    <source>
        <dbReference type="EMBL" id="KAJ7744961.1"/>
    </source>
</evidence>
<dbReference type="InterPro" id="IPR012337">
    <property type="entry name" value="RNaseH-like_sf"/>
</dbReference>
<sequence length="372" mass="41611">MTKVRQAAIDLALFQLVICAALPFTFVENPWLINFLFILAPNYITPDRSAFFIRHITEQLSAFVVALQKFLRNRTHLTLSLDGWSSRAKDEIYTFHTTLPSRRSILTHGHVFKGLSVTAAALCDVVEKHIFSLFGPESYSAVAGDGGPNIRAFKRRISAAYIWILNVYDPCHNLNLFLKDIGKLFKAELSTVSGISNFFGQSNLGTANLATERKRQGIKTGMKSASDTRFGSTYIQAKAVKECMPALVTCVQTGDITKRLVPYLTPGPAHYAFQSQLDSMIKLLEAGANGITTLEGQNTTCADVFYVWVTIAWHLEKLLGDLNAGLSSYRDKVIAIYNSRFEQMMSESSHKIFLLAYFLHPCKFSRSLNRIN</sequence>
<name>A0AAD7IK26_9AGAR</name>
<dbReference type="Proteomes" id="UP001215280">
    <property type="component" value="Unassembled WGS sequence"/>
</dbReference>
<evidence type="ECO:0000313" key="2">
    <source>
        <dbReference type="Proteomes" id="UP001215280"/>
    </source>
</evidence>
<dbReference type="EMBL" id="JARJLG010000105">
    <property type="protein sequence ID" value="KAJ7744961.1"/>
    <property type="molecule type" value="Genomic_DNA"/>
</dbReference>
<dbReference type="SUPFAM" id="SSF53098">
    <property type="entry name" value="Ribonuclease H-like"/>
    <property type="match status" value="1"/>
</dbReference>
<protein>
    <submittedName>
        <fullName evidence="1">Ribonuclease H-like domain-containing protein</fullName>
    </submittedName>
</protein>
<gene>
    <name evidence="1" type="ORF">DFH07DRAFT_749095</name>
</gene>
<proteinExistence type="predicted"/>
<dbReference type="AlphaFoldDB" id="A0AAD7IK26"/>
<comment type="caution">
    <text evidence="1">The sequence shown here is derived from an EMBL/GenBank/DDBJ whole genome shotgun (WGS) entry which is preliminary data.</text>
</comment>
<organism evidence="1 2">
    <name type="scientific">Mycena maculata</name>
    <dbReference type="NCBI Taxonomy" id="230809"/>
    <lineage>
        <taxon>Eukaryota</taxon>
        <taxon>Fungi</taxon>
        <taxon>Dikarya</taxon>
        <taxon>Basidiomycota</taxon>
        <taxon>Agaricomycotina</taxon>
        <taxon>Agaricomycetes</taxon>
        <taxon>Agaricomycetidae</taxon>
        <taxon>Agaricales</taxon>
        <taxon>Marasmiineae</taxon>
        <taxon>Mycenaceae</taxon>
        <taxon>Mycena</taxon>
    </lineage>
</organism>
<keyword evidence="2" id="KW-1185">Reference proteome</keyword>
<reference evidence="1" key="1">
    <citation type="submission" date="2023-03" db="EMBL/GenBank/DDBJ databases">
        <title>Massive genome expansion in bonnet fungi (Mycena s.s.) driven by repeated elements and novel gene families across ecological guilds.</title>
        <authorList>
            <consortium name="Lawrence Berkeley National Laboratory"/>
            <person name="Harder C.B."/>
            <person name="Miyauchi S."/>
            <person name="Viragh M."/>
            <person name="Kuo A."/>
            <person name="Thoen E."/>
            <person name="Andreopoulos B."/>
            <person name="Lu D."/>
            <person name="Skrede I."/>
            <person name="Drula E."/>
            <person name="Henrissat B."/>
            <person name="Morin E."/>
            <person name="Kohler A."/>
            <person name="Barry K."/>
            <person name="LaButti K."/>
            <person name="Morin E."/>
            <person name="Salamov A."/>
            <person name="Lipzen A."/>
            <person name="Mereny Z."/>
            <person name="Hegedus B."/>
            <person name="Baldrian P."/>
            <person name="Stursova M."/>
            <person name="Weitz H."/>
            <person name="Taylor A."/>
            <person name="Grigoriev I.V."/>
            <person name="Nagy L.G."/>
            <person name="Martin F."/>
            <person name="Kauserud H."/>
        </authorList>
    </citation>
    <scope>NUCLEOTIDE SEQUENCE</scope>
    <source>
        <strain evidence="1">CBHHK188m</strain>
    </source>
</reference>